<dbReference type="PRINTS" id="PR00598">
    <property type="entry name" value="HTHMARR"/>
</dbReference>
<proteinExistence type="predicted"/>
<dbReference type="PROSITE" id="PS50995">
    <property type="entry name" value="HTH_MARR_2"/>
    <property type="match status" value="1"/>
</dbReference>
<dbReference type="EMBL" id="JAGIZA010000005">
    <property type="protein sequence ID" value="MBP0493279.1"/>
    <property type="molecule type" value="Genomic_DNA"/>
</dbReference>
<dbReference type="SUPFAM" id="SSF46785">
    <property type="entry name" value="Winged helix' DNA-binding domain"/>
    <property type="match status" value="1"/>
</dbReference>
<dbReference type="Pfam" id="PF12802">
    <property type="entry name" value="MarR_2"/>
    <property type="match status" value="1"/>
</dbReference>
<accession>A0A940MTS0</accession>
<dbReference type="GO" id="GO:0003700">
    <property type="term" value="F:DNA-binding transcription factor activity"/>
    <property type="evidence" value="ECO:0007669"/>
    <property type="project" value="InterPro"/>
</dbReference>
<protein>
    <submittedName>
        <fullName evidence="2">Winged helix-turn-helix transcriptional regulator</fullName>
    </submittedName>
</protein>
<comment type="caution">
    <text evidence="2">The sequence shown here is derived from an EMBL/GenBank/DDBJ whole genome shotgun (WGS) entry which is preliminary data.</text>
</comment>
<evidence type="ECO:0000313" key="2">
    <source>
        <dbReference type="EMBL" id="MBP0493279.1"/>
    </source>
</evidence>
<dbReference type="PANTHER" id="PTHR33164:SF57">
    <property type="entry name" value="MARR-FAMILY TRANSCRIPTIONAL REGULATOR"/>
    <property type="match status" value="1"/>
</dbReference>
<gene>
    <name evidence="2" type="ORF">J5Y10_10880</name>
</gene>
<dbReference type="Gene3D" id="1.10.10.10">
    <property type="entry name" value="Winged helix-like DNA-binding domain superfamily/Winged helix DNA-binding domain"/>
    <property type="match status" value="1"/>
</dbReference>
<organism evidence="2 3">
    <name type="scientific">Roseomonas indoligenes</name>
    <dbReference type="NCBI Taxonomy" id="2820811"/>
    <lineage>
        <taxon>Bacteria</taxon>
        <taxon>Pseudomonadati</taxon>
        <taxon>Pseudomonadota</taxon>
        <taxon>Alphaproteobacteria</taxon>
        <taxon>Acetobacterales</taxon>
        <taxon>Roseomonadaceae</taxon>
        <taxon>Roseomonas</taxon>
    </lineage>
</organism>
<dbReference type="GO" id="GO:0006950">
    <property type="term" value="P:response to stress"/>
    <property type="evidence" value="ECO:0007669"/>
    <property type="project" value="TreeGrafter"/>
</dbReference>
<reference evidence="2" key="1">
    <citation type="submission" date="2021-03" db="EMBL/GenBank/DDBJ databases">
        <authorList>
            <person name="So Y."/>
        </authorList>
    </citation>
    <scope>NUCLEOTIDE SEQUENCE</scope>
    <source>
        <strain evidence="2">SG15</strain>
    </source>
</reference>
<dbReference type="InterPro" id="IPR039422">
    <property type="entry name" value="MarR/SlyA-like"/>
</dbReference>
<sequence length="166" mass="18138">MRRFKRHAIDTPEPPPLRLAEFLPYRISVAAESVSRAFAARYEAEFGLSIPEWRVMAVLGEGAPLSTQAVIAATEMDRVKVSRAVIRLADKGLVARAPHPEDQRAQVLSLAPRGEALYRRIVPRAHGLQAELAEALTPQEIAALGGMLEKLRRRASRLLGEDGGAG</sequence>
<evidence type="ECO:0000313" key="3">
    <source>
        <dbReference type="Proteomes" id="UP000677537"/>
    </source>
</evidence>
<feature type="domain" description="HTH marR-type" evidence="1">
    <location>
        <begin position="20"/>
        <end position="153"/>
    </location>
</feature>
<dbReference type="InterPro" id="IPR036388">
    <property type="entry name" value="WH-like_DNA-bd_sf"/>
</dbReference>
<keyword evidence="3" id="KW-1185">Reference proteome</keyword>
<dbReference type="AlphaFoldDB" id="A0A940MTS0"/>
<dbReference type="SMART" id="SM00347">
    <property type="entry name" value="HTH_MARR"/>
    <property type="match status" value="1"/>
</dbReference>
<dbReference type="InterPro" id="IPR036390">
    <property type="entry name" value="WH_DNA-bd_sf"/>
</dbReference>
<evidence type="ECO:0000259" key="1">
    <source>
        <dbReference type="PROSITE" id="PS50995"/>
    </source>
</evidence>
<name>A0A940MTS0_9PROT</name>
<dbReference type="Proteomes" id="UP000677537">
    <property type="component" value="Unassembled WGS sequence"/>
</dbReference>
<dbReference type="PANTHER" id="PTHR33164">
    <property type="entry name" value="TRANSCRIPTIONAL REGULATOR, MARR FAMILY"/>
    <property type="match status" value="1"/>
</dbReference>
<dbReference type="InterPro" id="IPR000835">
    <property type="entry name" value="HTH_MarR-typ"/>
</dbReference>